<evidence type="ECO:0000256" key="2">
    <source>
        <dbReference type="SAM" id="Phobius"/>
    </source>
</evidence>
<evidence type="ECO:0000313" key="6">
    <source>
        <dbReference type="Proteomes" id="UP000277300"/>
    </source>
</evidence>
<dbReference type="EMBL" id="MBDO02000147">
    <property type="protein sequence ID" value="RLN61676.1"/>
    <property type="molecule type" value="Genomic_DNA"/>
</dbReference>
<evidence type="ECO:0000256" key="1">
    <source>
        <dbReference type="SAM" id="MobiDB-lite"/>
    </source>
</evidence>
<feature type="chain" id="PRO_5036082259" description="Elicitin-like protein" evidence="3">
    <location>
        <begin position="22"/>
        <end position="531"/>
    </location>
</feature>
<sequence>MQRLLLISLVVLLYNADAVGAAACTDAEDQVITDAYATAASTSACAEHSSVSDLLITIMPPCSATECVAVVEQLAESIPNCTIGSSSSNRKVSLLQSLEICATPAPTPASTASTTNCSISETNETFNLFLEISEGEACNSSATLQMYYITFDTPCNSSCASALHDLGDALPNCYFERDENNKKEYLAKQFEFCEQLDDDLNISISIRADYILANPSSLVTNCTDEEIQKTLDFYLTVATNETCVNDSSICSHDIHVNTDCSSDCGELIQDLYYDLPKCYYDHIDYRSYTLNSHAQCDWVVNPDNIDVTFRYLDIITINQTLSDENLTTRHNNLSVSSTMKFSTLFPILVFVAVTVRADDCTSDDLALIQRAYANAKDDGSAVCPDAMTDPNYCPTECQNYLMNLLYELPDCSSNGVNLKEGLQTAYEYCQMLSDGAAISSESSGMFSDTSSSSAAMTSSSSSTMESTSSTDSTNSTDAATDGSTSDTSDKATANTPAPDAGKSSGSSGATTAVAFTTAILATTAFVFAAVL</sequence>
<accession>A0A3F2RPF5</accession>
<feature type="compositionally biased region" description="Low complexity" evidence="1">
    <location>
        <begin position="449"/>
        <end position="495"/>
    </location>
</feature>
<evidence type="ECO:0000313" key="5">
    <source>
        <dbReference type="EMBL" id="RLN61676.1"/>
    </source>
</evidence>
<organism evidence="5 6">
    <name type="scientific">Phytophthora kernoviae</name>
    <dbReference type="NCBI Taxonomy" id="325452"/>
    <lineage>
        <taxon>Eukaryota</taxon>
        <taxon>Sar</taxon>
        <taxon>Stramenopiles</taxon>
        <taxon>Oomycota</taxon>
        <taxon>Peronosporomycetes</taxon>
        <taxon>Peronosporales</taxon>
        <taxon>Peronosporaceae</taxon>
        <taxon>Phytophthora</taxon>
    </lineage>
</organism>
<dbReference type="EMBL" id="MBAD02002037">
    <property type="protein sequence ID" value="RLN50340.1"/>
    <property type="molecule type" value="Genomic_DNA"/>
</dbReference>
<gene>
    <name evidence="4" type="ORF">BBJ29_002972</name>
    <name evidence="5" type="ORF">BBP00_00005245</name>
</gene>
<feature type="region of interest" description="Disordered" evidence="1">
    <location>
        <begin position="449"/>
        <end position="507"/>
    </location>
</feature>
<evidence type="ECO:0008006" key="8">
    <source>
        <dbReference type="Google" id="ProtNLM"/>
    </source>
</evidence>
<keyword evidence="2" id="KW-0472">Membrane</keyword>
<dbReference type="Proteomes" id="UP000277300">
    <property type="component" value="Unassembled WGS sequence"/>
</dbReference>
<feature type="signal peptide" evidence="3">
    <location>
        <begin position="1"/>
        <end position="21"/>
    </location>
</feature>
<protein>
    <recommendedName>
        <fullName evidence="8">Elicitin-like protein</fullName>
    </recommendedName>
</protein>
<feature type="transmembrane region" description="Helical" evidence="2">
    <location>
        <begin position="512"/>
        <end position="530"/>
    </location>
</feature>
<dbReference type="SMART" id="SM01187">
    <property type="entry name" value="Elicitin"/>
    <property type="match status" value="4"/>
</dbReference>
<reference evidence="6 7" key="1">
    <citation type="submission" date="2018-07" db="EMBL/GenBank/DDBJ databases">
        <title>Genome sequencing of oomycete isolates from Chile give support for New Zealand origin for Phytophthora kernoviae and make available the first Nothophytophthora sp. genome.</title>
        <authorList>
            <person name="Studholme D.J."/>
            <person name="Sanfuentes E."/>
            <person name="Panda P."/>
            <person name="Hill R."/>
            <person name="Sambles C."/>
            <person name="Grant M."/>
            <person name="Williams N.M."/>
            <person name="Mcdougal R.L."/>
        </authorList>
    </citation>
    <scope>NUCLEOTIDE SEQUENCE [LARGE SCALE GENOMIC DNA]</scope>
    <source>
        <strain evidence="5">Chile6</strain>
        <strain evidence="4">Chile7</strain>
    </source>
</reference>
<name>A0A3F2RPF5_9STRA</name>
<dbReference type="GO" id="GO:0005576">
    <property type="term" value="C:extracellular region"/>
    <property type="evidence" value="ECO:0007669"/>
    <property type="project" value="InterPro"/>
</dbReference>
<proteinExistence type="predicted"/>
<evidence type="ECO:0000313" key="4">
    <source>
        <dbReference type="EMBL" id="RLN50340.1"/>
    </source>
</evidence>
<dbReference type="AlphaFoldDB" id="A0A3F2RPF5"/>
<evidence type="ECO:0000313" key="7">
    <source>
        <dbReference type="Proteomes" id="UP000284657"/>
    </source>
</evidence>
<keyword evidence="2" id="KW-1133">Transmembrane helix</keyword>
<dbReference type="OrthoDB" id="118242at2759"/>
<dbReference type="InterPro" id="IPR002200">
    <property type="entry name" value="Elicitin"/>
</dbReference>
<evidence type="ECO:0000256" key="3">
    <source>
        <dbReference type="SAM" id="SignalP"/>
    </source>
</evidence>
<dbReference type="Proteomes" id="UP000284657">
    <property type="component" value="Unassembled WGS sequence"/>
</dbReference>
<comment type="caution">
    <text evidence="5">The sequence shown here is derived from an EMBL/GenBank/DDBJ whole genome shotgun (WGS) entry which is preliminary data.</text>
</comment>
<keyword evidence="2" id="KW-0812">Transmembrane</keyword>
<keyword evidence="3" id="KW-0732">Signal</keyword>